<evidence type="ECO:0000313" key="2">
    <source>
        <dbReference type="EMBL" id="EMD01264.1"/>
    </source>
</evidence>
<dbReference type="KEGG" id="bcom:BAUCODRAFT_567208"/>
<dbReference type="GO" id="GO:0070682">
    <property type="term" value="P:proteasome regulatory particle assembly"/>
    <property type="evidence" value="ECO:0007669"/>
    <property type="project" value="InterPro"/>
</dbReference>
<reference evidence="2 3" key="1">
    <citation type="journal article" date="2012" name="PLoS Pathog.">
        <title>Diverse lifestyles and strategies of plant pathogenesis encoded in the genomes of eighteen Dothideomycetes fungi.</title>
        <authorList>
            <person name="Ohm R.A."/>
            <person name="Feau N."/>
            <person name="Henrissat B."/>
            <person name="Schoch C.L."/>
            <person name="Horwitz B.A."/>
            <person name="Barry K.W."/>
            <person name="Condon B.J."/>
            <person name="Copeland A.C."/>
            <person name="Dhillon B."/>
            <person name="Glaser F."/>
            <person name="Hesse C.N."/>
            <person name="Kosti I."/>
            <person name="LaButti K."/>
            <person name="Lindquist E.A."/>
            <person name="Lucas S."/>
            <person name="Salamov A.A."/>
            <person name="Bradshaw R.E."/>
            <person name="Ciuffetti L."/>
            <person name="Hamelin R.C."/>
            <person name="Kema G.H.J."/>
            <person name="Lawrence C."/>
            <person name="Scott J.A."/>
            <person name="Spatafora J.W."/>
            <person name="Turgeon B.G."/>
            <person name="de Wit P.J.G.M."/>
            <person name="Zhong S."/>
            <person name="Goodwin S.B."/>
            <person name="Grigoriev I.V."/>
        </authorList>
    </citation>
    <scope>NUCLEOTIDE SEQUENCE [LARGE SCALE GENOMIC DNA]</scope>
    <source>
        <strain evidence="2 3">UAMH 10762</strain>
    </source>
</reference>
<dbReference type="PANTHER" id="PTHR40422:SF1">
    <property type="entry name" value="TRANSLATION MACHINERY-ASSOCIATED PROTEIN 17"/>
    <property type="match status" value="1"/>
</dbReference>
<sequence length="192" mass="20621">MVDNAPNHLHTTTQSTNPVTYNMSSDPTNPISPTAFALAIHDLPLDTLHSKAAEITNSIMHLRHSNEQMLPFAEEGDNECREAMFENLQVIARMNERIGLLKAEVEGRGMMWPGVGGEGGGVDGEGEGKGLTNGEVDGAEDTVMRNGTASVNTAITGEIPAPRASSGRLTDEELRRQLEAQMEDGDDDGVHL</sequence>
<dbReference type="eggNOG" id="ENOG502SB51">
    <property type="taxonomic scope" value="Eukaryota"/>
</dbReference>
<feature type="region of interest" description="Disordered" evidence="1">
    <location>
        <begin position="1"/>
        <end position="24"/>
    </location>
</feature>
<organism evidence="2 3">
    <name type="scientific">Baudoinia panamericana (strain UAMH 10762)</name>
    <name type="common">Angels' share fungus</name>
    <name type="synonym">Baudoinia compniacensis (strain UAMH 10762)</name>
    <dbReference type="NCBI Taxonomy" id="717646"/>
    <lineage>
        <taxon>Eukaryota</taxon>
        <taxon>Fungi</taxon>
        <taxon>Dikarya</taxon>
        <taxon>Ascomycota</taxon>
        <taxon>Pezizomycotina</taxon>
        <taxon>Dothideomycetes</taxon>
        <taxon>Dothideomycetidae</taxon>
        <taxon>Mycosphaerellales</taxon>
        <taxon>Teratosphaeriaceae</taxon>
        <taxon>Baudoinia</taxon>
    </lineage>
</organism>
<keyword evidence="3" id="KW-1185">Reference proteome</keyword>
<feature type="region of interest" description="Disordered" evidence="1">
    <location>
        <begin position="151"/>
        <end position="173"/>
    </location>
</feature>
<dbReference type="GeneID" id="19115569"/>
<feature type="region of interest" description="Disordered" evidence="1">
    <location>
        <begin position="118"/>
        <end position="138"/>
    </location>
</feature>
<dbReference type="InterPro" id="IPR038966">
    <property type="entry name" value="TMA17"/>
</dbReference>
<dbReference type="AlphaFoldDB" id="M2NAK8"/>
<protein>
    <submittedName>
        <fullName evidence="2">Uncharacterized protein</fullName>
    </submittedName>
</protein>
<dbReference type="RefSeq" id="XP_007672448.1">
    <property type="nucleotide sequence ID" value="XM_007674258.1"/>
</dbReference>
<name>M2NAK8_BAUPA</name>
<gene>
    <name evidence="2" type="ORF">BAUCODRAFT_567208</name>
</gene>
<evidence type="ECO:0000313" key="3">
    <source>
        <dbReference type="Proteomes" id="UP000011761"/>
    </source>
</evidence>
<dbReference type="STRING" id="717646.M2NAK8"/>
<dbReference type="PANTHER" id="PTHR40422">
    <property type="entry name" value="TRANSLATION MACHINERY-ASSOCIATED PROTEIN 17"/>
    <property type="match status" value="1"/>
</dbReference>
<dbReference type="GO" id="GO:0030674">
    <property type="term" value="F:protein-macromolecule adaptor activity"/>
    <property type="evidence" value="ECO:0007669"/>
    <property type="project" value="TreeGrafter"/>
</dbReference>
<feature type="compositionally biased region" description="Polar residues" evidence="1">
    <location>
        <begin position="9"/>
        <end position="24"/>
    </location>
</feature>
<evidence type="ECO:0000256" key="1">
    <source>
        <dbReference type="SAM" id="MobiDB-lite"/>
    </source>
</evidence>
<dbReference type="EMBL" id="KB445550">
    <property type="protein sequence ID" value="EMD01264.1"/>
    <property type="molecule type" value="Genomic_DNA"/>
</dbReference>
<dbReference type="OrthoDB" id="548474at2759"/>
<proteinExistence type="predicted"/>
<accession>M2NAK8</accession>
<dbReference type="Proteomes" id="UP000011761">
    <property type="component" value="Unassembled WGS sequence"/>
</dbReference>
<dbReference type="HOGENOM" id="CLU_072829_2_0_1"/>
<dbReference type="OMA" id="FIDETCE"/>